<evidence type="ECO:0000259" key="1">
    <source>
        <dbReference type="Pfam" id="PF06742"/>
    </source>
</evidence>
<dbReference type="Gene3D" id="2.60.120.600">
    <property type="entry name" value="Domain of unknown function DUF1214, C-terminal domain"/>
    <property type="match status" value="1"/>
</dbReference>
<dbReference type="InterPro" id="IPR037050">
    <property type="entry name" value="DUF1254_sf"/>
</dbReference>
<accession>A0AAP8MF58</accession>
<dbReference type="PANTHER" id="PTHR36509:SF2">
    <property type="entry name" value="BLL3101 PROTEIN"/>
    <property type="match status" value="1"/>
</dbReference>
<evidence type="ECO:0000313" key="4">
    <source>
        <dbReference type="Proteomes" id="UP000235162"/>
    </source>
</evidence>
<keyword evidence="4" id="KW-1185">Reference proteome</keyword>
<dbReference type="SUPFAM" id="SSF160935">
    <property type="entry name" value="VPA0735-like"/>
    <property type="match status" value="1"/>
</dbReference>
<dbReference type="PANTHER" id="PTHR36509">
    <property type="entry name" value="BLL3101 PROTEIN"/>
    <property type="match status" value="1"/>
</dbReference>
<protein>
    <submittedName>
        <fullName evidence="3">DUF1254 domain-containing protein</fullName>
    </submittedName>
</protein>
<dbReference type="InterPro" id="IPR037049">
    <property type="entry name" value="DUF1214_C_sf"/>
</dbReference>
<dbReference type="Gene3D" id="2.60.40.1610">
    <property type="entry name" value="Domain of unknown function DUF1254"/>
    <property type="match status" value="1"/>
</dbReference>
<gene>
    <name evidence="3" type="ORF">C0029_09555</name>
</gene>
<name>A0AAP8MF58_9GAMM</name>
<evidence type="ECO:0000313" key="3">
    <source>
        <dbReference type="EMBL" id="PLW86630.1"/>
    </source>
</evidence>
<dbReference type="RefSeq" id="WP_084199322.1">
    <property type="nucleotide sequence ID" value="NZ_BMYL01000002.1"/>
</dbReference>
<evidence type="ECO:0000259" key="2">
    <source>
        <dbReference type="Pfam" id="PF06863"/>
    </source>
</evidence>
<sequence length="456" mass="49834">MKKLVFAVVALLLVGVAVVRVVGIVATTADAYLYGYPLVIMDQTHQEMVREMGLGTNSFSHSLSLPGPEDRKVVRPNNDTLYSLAWLDLSETPQVVTVPAMEDRYYVIPFYDAWTNVFASVGTRTTGNDAGDYALVGPNWQGDEPEGLPVIKAPTNMVWIIGRIQINGTSDIPSIAALQQGFIITPLPRWLQGERAASGTVDREDASDEERLSVLEIVDAMDARTFFTALNHLMRDQAPAAVDEPLLGEIARLDIGPGLMFDPGVLTEFAMNEALTIVRNKLRAAMSEDRAGLSGWSIARDSIGVYGTDYLTRAFVALIGLGALTPEEAIYPLAEVDREGQGLAGSYRYRLHFEADQIPPADAFWSLTMYDELGFLVANPIDRYLLGDRDNMVYNPDGSLDIYLQHRNPGETAANWLPTPAGKFAVTLRLYLPGEAALNGNWNPPGIEKIGPAEGS</sequence>
<proteinExistence type="predicted"/>
<dbReference type="EMBL" id="PKUR01000002">
    <property type="protein sequence ID" value="PLW86630.1"/>
    <property type="molecule type" value="Genomic_DNA"/>
</dbReference>
<dbReference type="InterPro" id="IPR010679">
    <property type="entry name" value="DUF1254"/>
</dbReference>
<organism evidence="3 4">
    <name type="scientific">Halioglobus japonicus</name>
    <dbReference type="NCBI Taxonomy" id="930805"/>
    <lineage>
        <taxon>Bacteria</taxon>
        <taxon>Pseudomonadati</taxon>
        <taxon>Pseudomonadota</taxon>
        <taxon>Gammaproteobacteria</taxon>
        <taxon>Cellvibrionales</taxon>
        <taxon>Halieaceae</taxon>
        <taxon>Halioglobus</taxon>
    </lineage>
</organism>
<dbReference type="Proteomes" id="UP000235162">
    <property type="component" value="Unassembled WGS sequence"/>
</dbReference>
<reference evidence="3 4" key="1">
    <citation type="submission" date="2018-01" db="EMBL/GenBank/DDBJ databases">
        <title>The draft genome sequence of Halioglobus japonicus S1-36.</title>
        <authorList>
            <person name="Du Z.-J."/>
            <person name="Shi M.-J."/>
        </authorList>
    </citation>
    <scope>NUCLEOTIDE SEQUENCE [LARGE SCALE GENOMIC DNA]</scope>
    <source>
        <strain evidence="3 4">S1-36</strain>
    </source>
</reference>
<dbReference type="InterPro" id="IPR010621">
    <property type="entry name" value="DUF1214"/>
</dbReference>
<feature type="domain" description="DUF1254" evidence="2">
    <location>
        <begin position="57"/>
        <end position="186"/>
    </location>
</feature>
<feature type="domain" description="DUF1214" evidence="1">
    <location>
        <begin position="328"/>
        <end position="434"/>
    </location>
</feature>
<dbReference type="Pfam" id="PF06742">
    <property type="entry name" value="DUF1214"/>
    <property type="match status" value="1"/>
</dbReference>
<comment type="caution">
    <text evidence="3">The sequence shown here is derived from an EMBL/GenBank/DDBJ whole genome shotgun (WGS) entry which is preliminary data.</text>
</comment>
<dbReference type="AlphaFoldDB" id="A0AAP8MF58"/>
<dbReference type="Pfam" id="PF06863">
    <property type="entry name" value="DUF1254"/>
    <property type="match status" value="1"/>
</dbReference>